<reference evidence="17 18" key="1">
    <citation type="journal article" date="2015" name="Nature">
        <title>rRNA introns, odd ribosomes, and small enigmatic genomes across a large radiation of phyla.</title>
        <authorList>
            <person name="Brown C.T."/>
            <person name="Hug L.A."/>
            <person name="Thomas B.C."/>
            <person name="Sharon I."/>
            <person name="Castelle C.J."/>
            <person name="Singh A."/>
            <person name="Wilkins M.J."/>
            <person name="Williams K.H."/>
            <person name="Banfield J.F."/>
        </authorList>
    </citation>
    <scope>NUCLEOTIDE SEQUENCE [LARGE SCALE GENOMIC DNA]</scope>
</reference>
<dbReference type="Pfam" id="PF01098">
    <property type="entry name" value="FTSW_RODA_SPOVE"/>
    <property type="match status" value="1"/>
</dbReference>
<evidence type="ECO:0000313" key="18">
    <source>
        <dbReference type="Proteomes" id="UP000034661"/>
    </source>
</evidence>
<dbReference type="GO" id="GO:0015648">
    <property type="term" value="F:lipid-linked peptidoglycan transporter activity"/>
    <property type="evidence" value="ECO:0007669"/>
    <property type="project" value="TreeGrafter"/>
</dbReference>
<keyword evidence="5" id="KW-0133">Cell shape</keyword>
<comment type="similarity">
    <text evidence="11">Belongs to the SEDS family. FtsW subfamily.</text>
</comment>
<dbReference type="AlphaFoldDB" id="A0A0G1ULY2"/>
<evidence type="ECO:0000256" key="11">
    <source>
        <dbReference type="ARBA" id="ARBA00038053"/>
    </source>
</evidence>
<dbReference type="InterPro" id="IPR001182">
    <property type="entry name" value="FtsW/RodA"/>
</dbReference>
<evidence type="ECO:0000256" key="4">
    <source>
        <dbReference type="ARBA" id="ARBA00022692"/>
    </source>
</evidence>
<keyword evidence="8 16" id="KW-0472">Membrane</keyword>
<feature type="transmembrane region" description="Helical" evidence="16">
    <location>
        <begin position="103"/>
        <end position="132"/>
    </location>
</feature>
<comment type="caution">
    <text evidence="17">The sequence shown here is derived from an EMBL/GenBank/DDBJ whole genome shotgun (WGS) entry which is preliminary data.</text>
</comment>
<keyword evidence="4 16" id="KW-0812">Transmembrane</keyword>
<comment type="subcellular location">
    <subcellularLocation>
        <location evidence="1">Membrane</location>
        <topology evidence="1">Multi-pass membrane protein</topology>
    </subcellularLocation>
</comment>
<feature type="transmembrane region" description="Helical" evidence="16">
    <location>
        <begin position="37"/>
        <end position="59"/>
    </location>
</feature>
<evidence type="ECO:0000256" key="2">
    <source>
        <dbReference type="ARBA" id="ARBA00022676"/>
    </source>
</evidence>
<sequence>VVLRSVAPDLVVYQTVFLSVAIIAFVFFATLDYQILVALHLPIYVTSLIFLLTPFIFGSHSRGALRWLQFGQISLQPSEIIKPFLLLTFALLATSSYSKKSLWLILSFTLPAIIIFLQPDLGTTLVLAIGWVTIFFSQFSLRRIFLLGLTATIILLPLTGIFLKGYQKDRLLTFINPYQDPLGKGYQVIQSVIAVGSGQFFGRGLGHGTQSQLRFLPERHTDFIFASLSEELGFVGAGLVLILFVALLRRIYYLSQATTRPLVTLYCLGVLTLLTFQTFINIGMNIGLAPITGITLPFLSYGGSSLLSLGITLGLVTSMARHTTSDSSFQIS</sequence>
<protein>
    <recommendedName>
        <fullName evidence="12">Probable peptidoglycan glycosyltransferase FtsW</fullName>
        <ecNumber evidence="14">2.4.99.28</ecNumber>
    </recommendedName>
    <alternativeName>
        <fullName evidence="13">Cell division protein FtsW</fullName>
    </alternativeName>
    <alternativeName>
        <fullName evidence="10">Cell wall polymerase</fullName>
    </alternativeName>
    <alternativeName>
        <fullName evidence="9">Peptidoglycan polymerase</fullName>
    </alternativeName>
</protein>
<proteinExistence type="inferred from homology"/>
<feature type="non-terminal residue" evidence="17">
    <location>
        <position position="1"/>
    </location>
</feature>
<evidence type="ECO:0000256" key="15">
    <source>
        <dbReference type="ARBA" id="ARBA00049902"/>
    </source>
</evidence>
<dbReference type="GO" id="GO:0008360">
    <property type="term" value="P:regulation of cell shape"/>
    <property type="evidence" value="ECO:0007669"/>
    <property type="project" value="UniProtKB-KW"/>
</dbReference>
<dbReference type="GO" id="GO:0005886">
    <property type="term" value="C:plasma membrane"/>
    <property type="evidence" value="ECO:0007669"/>
    <property type="project" value="TreeGrafter"/>
</dbReference>
<dbReference type="GO" id="GO:0051301">
    <property type="term" value="P:cell division"/>
    <property type="evidence" value="ECO:0007669"/>
    <property type="project" value="InterPro"/>
</dbReference>
<dbReference type="EMBL" id="LCPJ01000026">
    <property type="protein sequence ID" value="KKU95134.1"/>
    <property type="molecule type" value="Genomic_DNA"/>
</dbReference>
<keyword evidence="3" id="KW-0808">Transferase</keyword>
<keyword evidence="2" id="KW-0328">Glycosyltransferase</keyword>
<evidence type="ECO:0000256" key="14">
    <source>
        <dbReference type="ARBA" id="ARBA00044770"/>
    </source>
</evidence>
<gene>
    <name evidence="17" type="ORF">UY27_C0026G0001</name>
</gene>
<dbReference type="PROSITE" id="PS00428">
    <property type="entry name" value="FTSW_RODA_SPOVE"/>
    <property type="match status" value="1"/>
</dbReference>
<evidence type="ECO:0000256" key="5">
    <source>
        <dbReference type="ARBA" id="ARBA00022960"/>
    </source>
</evidence>
<evidence type="ECO:0000256" key="12">
    <source>
        <dbReference type="ARBA" id="ARBA00041185"/>
    </source>
</evidence>
<feature type="transmembrane region" description="Helical" evidence="16">
    <location>
        <begin position="232"/>
        <end position="251"/>
    </location>
</feature>
<feature type="transmembrane region" description="Helical" evidence="16">
    <location>
        <begin position="12"/>
        <end position="31"/>
    </location>
</feature>
<dbReference type="Proteomes" id="UP000034661">
    <property type="component" value="Unassembled WGS sequence"/>
</dbReference>
<keyword evidence="6" id="KW-0573">Peptidoglycan synthesis</keyword>
<dbReference type="EC" id="2.4.99.28" evidence="14"/>
<evidence type="ECO:0000256" key="8">
    <source>
        <dbReference type="ARBA" id="ARBA00023136"/>
    </source>
</evidence>
<dbReference type="PANTHER" id="PTHR30474:SF2">
    <property type="entry name" value="PEPTIDOGLYCAN GLYCOSYLTRANSFERASE FTSW-RELATED"/>
    <property type="match status" value="1"/>
</dbReference>
<organism evidence="17 18">
    <name type="scientific">Candidatus Gottesmanbacteria bacterium GW2011_GWA1_48_13</name>
    <dbReference type="NCBI Taxonomy" id="1618439"/>
    <lineage>
        <taxon>Bacteria</taxon>
        <taxon>Candidatus Gottesmaniibacteriota</taxon>
    </lineage>
</organism>
<dbReference type="GO" id="GO:0032153">
    <property type="term" value="C:cell division site"/>
    <property type="evidence" value="ECO:0007669"/>
    <property type="project" value="TreeGrafter"/>
</dbReference>
<dbReference type="GO" id="GO:0009252">
    <property type="term" value="P:peptidoglycan biosynthetic process"/>
    <property type="evidence" value="ECO:0007669"/>
    <property type="project" value="UniProtKB-KW"/>
</dbReference>
<evidence type="ECO:0000256" key="16">
    <source>
        <dbReference type="SAM" id="Phobius"/>
    </source>
</evidence>
<evidence type="ECO:0000256" key="9">
    <source>
        <dbReference type="ARBA" id="ARBA00032370"/>
    </source>
</evidence>
<evidence type="ECO:0000256" key="6">
    <source>
        <dbReference type="ARBA" id="ARBA00022984"/>
    </source>
</evidence>
<evidence type="ECO:0000256" key="10">
    <source>
        <dbReference type="ARBA" id="ARBA00033270"/>
    </source>
</evidence>
<evidence type="ECO:0000256" key="3">
    <source>
        <dbReference type="ARBA" id="ARBA00022679"/>
    </source>
</evidence>
<accession>A0A0G1ULY2</accession>
<feature type="transmembrane region" description="Helical" evidence="16">
    <location>
        <begin position="298"/>
        <end position="320"/>
    </location>
</feature>
<name>A0A0G1ULY2_9BACT</name>
<dbReference type="PATRIC" id="fig|1618439.3.peg.585"/>
<evidence type="ECO:0000256" key="1">
    <source>
        <dbReference type="ARBA" id="ARBA00004141"/>
    </source>
</evidence>
<keyword evidence="7 16" id="KW-1133">Transmembrane helix</keyword>
<feature type="transmembrane region" description="Helical" evidence="16">
    <location>
        <begin position="144"/>
        <end position="163"/>
    </location>
</feature>
<evidence type="ECO:0000256" key="13">
    <source>
        <dbReference type="ARBA" id="ARBA00041418"/>
    </source>
</evidence>
<dbReference type="GO" id="GO:0008955">
    <property type="term" value="F:peptidoglycan glycosyltransferase activity"/>
    <property type="evidence" value="ECO:0007669"/>
    <property type="project" value="UniProtKB-EC"/>
</dbReference>
<dbReference type="PANTHER" id="PTHR30474">
    <property type="entry name" value="CELL CYCLE PROTEIN"/>
    <property type="match status" value="1"/>
</dbReference>
<feature type="transmembrane region" description="Helical" evidence="16">
    <location>
        <begin position="263"/>
        <end position="286"/>
    </location>
</feature>
<dbReference type="InterPro" id="IPR018365">
    <property type="entry name" value="Cell_cycle_FtsW-rel_CS"/>
</dbReference>
<evidence type="ECO:0000256" key="7">
    <source>
        <dbReference type="ARBA" id="ARBA00022989"/>
    </source>
</evidence>
<comment type="catalytic activity">
    <reaction evidence="15">
        <text>[GlcNAc-(1-&gt;4)-Mur2Ac(oyl-L-Ala-gamma-D-Glu-L-Lys-D-Ala-D-Ala)](n)-di-trans,octa-cis-undecaprenyl diphosphate + beta-D-GlcNAc-(1-&gt;4)-Mur2Ac(oyl-L-Ala-gamma-D-Glu-L-Lys-D-Ala-D-Ala)-di-trans,octa-cis-undecaprenyl diphosphate = [GlcNAc-(1-&gt;4)-Mur2Ac(oyl-L-Ala-gamma-D-Glu-L-Lys-D-Ala-D-Ala)](n+1)-di-trans,octa-cis-undecaprenyl diphosphate + di-trans,octa-cis-undecaprenyl diphosphate + H(+)</text>
        <dbReference type="Rhea" id="RHEA:23708"/>
        <dbReference type="Rhea" id="RHEA-COMP:9602"/>
        <dbReference type="Rhea" id="RHEA-COMP:9603"/>
        <dbReference type="ChEBI" id="CHEBI:15378"/>
        <dbReference type="ChEBI" id="CHEBI:58405"/>
        <dbReference type="ChEBI" id="CHEBI:60033"/>
        <dbReference type="ChEBI" id="CHEBI:78435"/>
        <dbReference type="EC" id="2.4.99.28"/>
    </reaction>
</comment>
<evidence type="ECO:0000313" key="17">
    <source>
        <dbReference type="EMBL" id="KKU95134.1"/>
    </source>
</evidence>